<feature type="active site" description="5-glutamyl coenzyme A thioester intermediate" evidence="4">
    <location>
        <position position="323"/>
    </location>
</feature>
<gene>
    <name evidence="5" type="ORF">AXX12_10725</name>
</gene>
<comment type="similarity">
    <text evidence="1 3">Belongs to the 3-oxoacid CoA-transferase family.</text>
</comment>
<dbReference type="InterPro" id="IPR014388">
    <property type="entry name" value="3-oxoacid_CoA-transferase"/>
</dbReference>
<evidence type="ECO:0000256" key="1">
    <source>
        <dbReference type="ARBA" id="ARBA00007154"/>
    </source>
</evidence>
<dbReference type="InterPro" id="IPR037171">
    <property type="entry name" value="NagB/RpiA_transferase-like"/>
</dbReference>
<dbReference type="InterPro" id="IPR004165">
    <property type="entry name" value="CoA_trans_fam_I"/>
</dbReference>
<dbReference type="GO" id="GO:0046952">
    <property type="term" value="P:ketone body catabolic process"/>
    <property type="evidence" value="ECO:0007669"/>
    <property type="project" value="InterPro"/>
</dbReference>
<keyword evidence="6" id="KW-1185">Reference proteome</keyword>
<reference evidence="5 6" key="1">
    <citation type="submission" date="2016-02" db="EMBL/GenBank/DDBJ databases">
        <title>Anaerosporomusa subterraneum gen. nov., sp. nov., a spore-forming obligate anaerobe isolated from saprolite.</title>
        <authorList>
            <person name="Choi J.K."/>
            <person name="Shah M."/>
            <person name="Yee N."/>
        </authorList>
    </citation>
    <scope>NUCLEOTIDE SEQUENCE [LARGE SCALE GENOMIC DNA]</scope>
    <source>
        <strain evidence="5 6">RU4</strain>
    </source>
</reference>
<dbReference type="RefSeq" id="WP_066243279.1">
    <property type="nucleotide sequence ID" value="NZ_LSGP01000020.1"/>
</dbReference>
<dbReference type="Proteomes" id="UP000076268">
    <property type="component" value="Unassembled WGS sequence"/>
</dbReference>
<dbReference type="AlphaFoldDB" id="A0A154BP57"/>
<keyword evidence="2 3" id="KW-0808">Transferase</keyword>
<evidence type="ECO:0000313" key="5">
    <source>
        <dbReference type="EMBL" id="KYZ75679.1"/>
    </source>
</evidence>
<evidence type="ECO:0000313" key="6">
    <source>
        <dbReference type="Proteomes" id="UP000076268"/>
    </source>
</evidence>
<comment type="caution">
    <text evidence="5">The sequence shown here is derived from an EMBL/GenBank/DDBJ whole genome shotgun (WGS) entry which is preliminary data.</text>
</comment>
<evidence type="ECO:0000256" key="2">
    <source>
        <dbReference type="ARBA" id="ARBA00022679"/>
    </source>
</evidence>
<dbReference type="STRING" id="1794912.AXX12_10725"/>
<dbReference type="GO" id="GO:0008410">
    <property type="term" value="F:CoA-transferase activity"/>
    <property type="evidence" value="ECO:0007669"/>
    <property type="project" value="InterPro"/>
</dbReference>
<name>A0A154BP57_ANASB</name>
<evidence type="ECO:0000256" key="4">
    <source>
        <dbReference type="PIRSR" id="PIRSR000858-1"/>
    </source>
</evidence>
<dbReference type="Gene3D" id="3.40.1080.10">
    <property type="entry name" value="Glutaconate Coenzyme A-transferase"/>
    <property type="match status" value="2"/>
</dbReference>
<sequence>MIKVIASNAVGELVHDDATIYTCGFGLAGYAEEVAIGIKESFLATGHPRNLTVYHAAGIGNCRDRGIQHFAKEGLLKRIVAGHFGVGGQDINQLIIENRIEAYNLPQGVLTLMPRNIAGKRPGLITKVGLGTFVDPRVEGGKITNKAVEDLVQVVEFDAEEWLYYKAPKVDVAIIRGSIADEDGNLTLHREGILLETISVAQAAKACGGIVIAQVEHIVKAGSLHPKMVKVPGLFVDYLVVAKPENHYQTMGTYFNPAFAGDIKVPVDSIKPLEMDERKIIARRAAMELVSNAAVNLGIGMPEGIAGVAAEEKVDYLMTLTTEAGMIGGIPAGGLDFGHGVNAEAVIEMAYQFDFYDGGGIDVGFLGLAQMDRFGNINVSKFGPKTAGCGGFINITQTAKKVVYCGTFTAGGLKVKVENSKLVIVQEGKNKKFLQDVEQITFSGKYAAKVGQPVLYVTERAVFQLTAAGVELIEVAPGIDIEKDILQHMDFKPIINQVKQMDPAIFQEIWGGLAAIINAHS</sequence>
<proteinExistence type="inferred from homology"/>
<dbReference type="PANTHER" id="PTHR43293">
    <property type="entry name" value="ACETATE COA-TRANSFERASE YDIF"/>
    <property type="match status" value="1"/>
</dbReference>
<dbReference type="SMART" id="SM00882">
    <property type="entry name" value="CoA_trans"/>
    <property type="match status" value="2"/>
</dbReference>
<dbReference type="PANTHER" id="PTHR43293:SF1">
    <property type="entry name" value="ACETATE COA-TRANSFERASE YDIF"/>
    <property type="match status" value="1"/>
</dbReference>
<dbReference type="EMBL" id="LSGP01000020">
    <property type="protein sequence ID" value="KYZ75679.1"/>
    <property type="molecule type" value="Genomic_DNA"/>
</dbReference>
<dbReference type="PIRSF" id="PIRSF000858">
    <property type="entry name" value="SCOT-t"/>
    <property type="match status" value="1"/>
</dbReference>
<organism evidence="5 6">
    <name type="scientific">Anaerosporomusa subterranea</name>
    <dbReference type="NCBI Taxonomy" id="1794912"/>
    <lineage>
        <taxon>Bacteria</taxon>
        <taxon>Bacillati</taxon>
        <taxon>Bacillota</taxon>
        <taxon>Negativicutes</taxon>
        <taxon>Acetonemataceae</taxon>
        <taxon>Anaerosporomusa</taxon>
    </lineage>
</organism>
<evidence type="ECO:0000256" key="3">
    <source>
        <dbReference type="PIRNR" id="PIRNR000858"/>
    </source>
</evidence>
<protein>
    <submittedName>
        <fullName evidence="5">CoA-transferase</fullName>
    </submittedName>
</protein>
<dbReference type="OrthoDB" id="9805230at2"/>
<dbReference type="Pfam" id="PF01144">
    <property type="entry name" value="CoA_trans"/>
    <property type="match status" value="1"/>
</dbReference>
<dbReference type="SUPFAM" id="SSF100950">
    <property type="entry name" value="NagB/RpiA/CoA transferase-like"/>
    <property type="match status" value="2"/>
</dbReference>
<accession>A0A154BP57</accession>